<dbReference type="Pfam" id="PF08031">
    <property type="entry name" value="BBE"/>
    <property type="match status" value="1"/>
</dbReference>
<dbReference type="PROSITE" id="PS51387">
    <property type="entry name" value="FAD_PCMH"/>
    <property type="match status" value="1"/>
</dbReference>
<dbReference type="InterPro" id="IPR006094">
    <property type="entry name" value="Oxid_FAD_bind_N"/>
</dbReference>
<dbReference type="GO" id="GO:0071949">
    <property type="term" value="F:FAD binding"/>
    <property type="evidence" value="ECO:0007669"/>
    <property type="project" value="InterPro"/>
</dbReference>
<dbReference type="Pfam" id="PF01565">
    <property type="entry name" value="FAD_binding_4"/>
    <property type="match status" value="1"/>
</dbReference>
<dbReference type="InterPro" id="IPR016167">
    <property type="entry name" value="FAD-bd_PCMH_sub1"/>
</dbReference>
<comment type="cofactor">
    <cofactor evidence="1">
        <name>FAD</name>
        <dbReference type="ChEBI" id="CHEBI:57692"/>
    </cofactor>
</comment>
<proteinExistence type="inferred from homology"/>
<protein>
    <recommendedName>
        <fullName evidence="6">FAD-binding PCMH-type domain-containing protein</fullName>
    </recommendedName>
</protein>
<dbReference type="PANTHER" id="PTHR42973:SF39">
    <property type="entry name" value="FAD-BINDING PCMH-TYPE DOMAIN-CONTAINING PROTEIN"/>
    <property type="match status" value="1"/>
</dbReference>
<dbReference type="InterPro" id="IPR050416">
    <property type="entry name" value="FAD-linked_Oxidoreductase"/>
</dbReference>
<dbReference type="OrthoDB" id="415825at2759"/>
<dbReference type="SUPFAM" id="SSF56176">
    <property type="entry name" value="FAD-binding/transporter-associated domain-like"/>
    <property type="match status" value="1"/>
</dbReference>
<dbReference type="Gene3D" id="3.30.43.10">
    <property type="entry name" value="Uridine Diphospho-n-acetylenolpyruvylglucosamine Reductase, domain 2"/>
    <property type="match status" value="1"/>
</dbReference>
<dbReference type="Proteomes" id="UP000292702">
    <property type="component" value="Unassembled WGS sequence"/>
</dbReference>
<dbReference type="AlphaFoldDB" id="A0A4R0RGE0"/>
<reference evidence="7 8" key="1">
    <citation type="submission" date="2018-11" db="EMBL/GenBank/DDBJ databases">
        <title>Genome assembly of Steccherinum ochraceum LE-BIN_3174, the white-rot fungus of the Steccherinaceae family (The Residual Polyporoid clade, Polyporales, Basidiomycota).</title>
        <authorList>
            <person name="Fedorova T.V."/>
            <person name="Glazunova O.A."/>
            <person name="Landesman E.O."/>
            <person name="Moiseenko K.V."/>
            <person name="Psurtseva N.V."/>
            <person name="Savinova O.S."/>
            <person name="Shakhova N.V."/>
            <person name="Tyazhelova T.V."/>
            <person name="Vasina D.V."/>
        </authorList>
    </citation>
    <scope>NUCLEOTIDE SEQUENCE [LARGE SCALE GENOMIC DNA]</scope>
    <source>
        <strain evidence="7 8">LE-BIN_3174</strain>
    </source>
</reference>
<comment type="similarity">
    <text evidence="2">Belongs to the oxygen-dependent FAD-linked oxidoreductase family.</text>
</comment>
<dbReference type="GO" id="GO:0016491">
    <property type="term" value="F:oxidoreductase activity"/>
    <property type="evidence" value="ECO:0007669"/>
    <property type="project" value="UniProtKB-KW"/>
</dbReference>
<dbReference type="InterPro" id="IPR016169">
    <property type="entry name" value="FAD-bd_PCMH_sub2"/>
</dbReference>
<evidence type="ECO:0000256" key="4">
    <source>
        <dbReference type="ARBA" id="ARBA00022827"/>
    </source>
</evidence>
<dbReference type="Gene3D" id="3.40.462.20">
    <property type="match status" value="1"/>
</dbReference>
<evidence type="ECO:0000256" key="5">
    <source>
        <dbReference type="ARBA" id="ARBA00023002"/>
    </source>
</evidence>
<evidence type="ECO:0000256" key="2">
    <source>
        <dbReference type="ARBA" id="ARBA00005466"/>
    </source>
</evidence>
<keyword evidence="4" id="KW-0274">FAD</keyword>
<sequence length="459" mass="49848">MSTFEDFKKQFKGDIVTPHDPTYQQALDRWAANARRDAAVVAFVKDAEDVALAIKHARTTGLRIAVRGGGHSPAGTSSSEGGLVIDLSRYLNNVRVDSDKKLIHVQGGAQWGSVDHAAIKHGLAGVAGTVNHTGVGGLAVGGGYGWLSGQHGLVIDNTVQLTVVTADGSILTASETENSDLFFGVRGGGSNFGVVTEFVFKLHPQRAKVFAGPVLFGPDKCEKLAAFLDEWWPRAKAEEGILVAMMRGPDGNPLIMSFVFYNGFEEEGRKAYKGLFDLGPIVDQAAEVPYEELNNMTNPLAEWGANYYFKGLPLAPKPSDDLNPKMYDQILRFASSPDHVCAVLLEYLPHGKINSISADSAPYRRDLAGNTLILIQWKDNTPEKSLAAKEMAHSIAKLLPQGEGYGNYTPESDALPTAGAVTADKTKALFREHYPKLQAIKKKYDPDMIFNQWYTVIPA</sequence>
<dbReference type="STRING" id="92696.A0A4R0RGE0"/>
<keyword evidence="8" id="KW-1185">Reference proteome</keyword>
<dbReference type="PANTHER" id="PTHR42973">
    <property type="entry name" value="BINDING OXIDOREDUCTASE, PUTATIVE (AFU_ORTHOLOGUE AFUA_1G17690)-RELATED"/>
    <property type="match status" value="1"/>
</dbReference>
<evidence type="ECO:0000313" key="8">
    <source>
        <dbReference type="Proteomes" id="UP000292702"/>
    </source>
</evidence>
<keyword evidence="5" id="KW-0560">Oxidoreductase</keyword>
<dbReference type="Gene3D" id="3.30.465.10">
    <property type="match status" value="1"/>
</dbReference>
<dbReference type="InterPro" id="IPR036318">
    <property type="entry name" value="FAD-bd_PCMH-like_sf"/>
</dbReference>
<gene>
    <name evidence="7" type="ORF">EIP91_004873</name>
</gene>
<name>A0A4R0RGE0_9APHY</name>
<dbReference type="InterPro" id="IPR012951">
    <property type="entry name" value="BBE"/>
</dbReference>
<keyword evidence="3" id="KW-0285">Flavoprotein</keyword>
<dbReference type="EMBL" id="RWJN01000270">
    <property type="protein sequence ID" value="TCD63859.1"/>
    <property type="molecule type" value="Genomic_DNA"/>
</dbReference>
<accession>A0A4R0RGE0</accession>
<evidence type="ECO:0000313" key="7">
    <source>
        <dbReference type="EMBL" id="TCD63859.1"/>
    </source>
</evidence>
<evidence type="ECO:0000256" key="3">
    <source>
        <dbReference type="ARBA" id="ARBA00022630"/>
    </source>
</evidence>
<dbReference type="InterPro" id="IPR016166">
    <property type="entry name" value="FAD-bd_PCMH"/>
</dbReference>
<evidence type="ECO:0000259" key="6">
    <source>
        <dbReference type="PROSITE" id="PS51387"/>
    </source>
</evidence>
<evidence type="ECO:0000256" key="1">
    <source>
        <dbReference type="ARBA" id="ARBA00001974"/>
    </source>
</evidence>
<comment type="caution">
    <text evidence="7">The sequence shown here is derived from an EMBL/GenBank/DDBJ whole genome shotgun (WGS) entry which is preliminary data.</text>
</comment>
<organism evidence="7 8">
    <name type="scientific">Steccherinum ochraceum</name>
    <dbReference type="NCBI Taxonomy" id="92696"/>
    <lineage>
        <taxon>Eukaryota</taxon>
        <taxon>Fungi</taxon>
        <taxon>Dikarya</taxon>
        <taxon>Basidiomycota</taxon>
        <taxon>Agaricomycotina</taxon>
        <taxon>Agaricomycetes</taxon>
        <taxon>Polyporales</taxon>
        <taxon>Steccherinaceae</taxon>
        <taxon>Steccherinum</taxon>
    </lineage>
</organism>
<feature type="domain" description="FAD-binding PCMH-type" evidence="6">
    <location>
        <begin position="33"/>
        <end position="205"/>
    </location>
</feature>